<accession>A0A2V3IM84</accession>
<keyword evidence="3" id="KW-1185">Reference proteome</keyword>
<sequence length="94" mass="10439">MIDVVGPDYATDDETSSGNHQSTFFSTMVTGEPARDIGQKNAEGPQRSSDLQLHSDEQSGLNEIYAAIRNEQVTRRKMDCAPQWILERAVAEII</sequence>
<comment type="caution">
    <text evidence="2">The sequence shown here is derived from an EMBL/GenBank/DDBJ whole genome shotgun (WGS) entry which is preliminary data.</text>
</comment>
<proteinExistence type="predicted"/>
<evidence type="ECO:0000256" key="1">
    <source>
        <dbReference type="SAM" id="MobiDB-lite"/>
    </source>
</evidence>
<evidence type="ECO:0000313" key="2">
    <source>
        <dbReference type="EMBL" id="PXF43195.1"/>
    </source>
</evidence>
<dbReference type="Proteomes" id="UP000247409">
    <property type="component" value="Unassembled WGS sequence"/>
</dbReference>
<dbReference type="EMBL" id="NBIV01000134">
    <property type="protein sequence ID" value="PXF43195.1"/>
    <property type="molecule type" value="Genomic_DNA"/>
</dbReference>
<reference evidence="2 3" key="1">
    <citation type="journal article" date="2018" name="Mol. Biol. Evol.">
        <title>Analysis of the draft genome of the red seaweed Gracilariopsis chorda provides insights into genome size evolution in Rhodophyta.</title>
        <authorList>
            <person name="Lee J."/>
            <person name="Yang E.C."/>
            <person name="Graf L."/>
            <person name="Yang J.H."/>
            <person name="Qiu H."/>
            <person name="Zel Zion U."/>
            <person name="Chan C.X."/>
            <person name="Stephens T.G."/>
            <person name="Weber A.P.M."/>
            <person name="Boo G.H."/>
            <person name="Boo S.M."/>
            <person name="Kim K.M."/>
            <person name="Shin Y."/>
            <person name="Jung M."/>
            <person name="Lee S.J."/>
            <person name="Yim H.S."/>
            <person name="Lee J.H."/>
            <person name="Bhattacharya D."/>
            <person name="Yoon H.S."/>
        </authorList>
    </citation>
    <scope>NUCLEOTIDE SEQUENCE [LARGE SCALE GENOMIC DNA]</scope>
    <source>
        <strain evidence="2 3">SKKU-2015</strain>
        <tissue evidence="2">Whole body</tissue>
    </source>
</reference>
<evidence type="ECO:0000313" key="3">
    <source>
        <dbReference type="Proteomes" id="UP000247409"/>
    </source>
</evidence>
<gene>
    <name evidence="2" type="ORF">BWQ96_07070</name>
</gene>
<protein>
    <submittedName>
        <fullName evidence="2">Uncharacterized protein</fullName>
    </submittedName>
</protein>
<organism evidence="2 3">
    <name type="scientific">Gracilariopsis chorda</name>
    <dbReference type="NCBI Taxonomy" id="448386"/>
    <lineage>
        <taxon>Eukaryota</taxon>
        <taxon>Rhodophyta</taxon>
        <taxon>Florideophyceae</taxon>
        <taxon>Rhodymeniophycidae</taxon>
        <taxon>Gracilariales</taxon>
        <taxon>Gracilariaceae</taxon>
        <taxon>Gracilariopsis</taxon>
    </lineage>
</organism>
<name>A0A2V3IM84_9FLOR</name>
<feature type="compositionally biased region" description="Polar residues" evidence="1">
    <location>
        <begin position="16"/>
        <end position="29"/>
    </location>
</feature>
<dbReference type="AlphaFoldDB" id="A0A2V3IM84"/>
<feature type="region of interest" description="Disordered" evidence="1">
    <location>
        <begin position="1"/>
        <end position="56"/>
    </location>
</feature>